<dbReference type="PANTHER" id="PTHR34980:SF2">
    <property type="entry name" value="INNER MEMBRANE PROTEIN YHAH-RELATED"/>
    <property type="match status" value="1"/>
</dbReference>
<protein>
    <recommendedName>
        <fullName evidence="4">DUF805 domain-containing protein</fullName>
    </recommendedName>
</protein>
<keyword evidence="3" id="KW-1185">Reference proteome</keyword>
<dbReference type="PANTHER" id="PTHR34980">
    <property type="entry name" value="INNER MEMBRANE PROTEIN-RELATED-RELATED"/>
    <property type="match status" value="1"/>
</dbReference>
<dbReference type="EMBL" id="NRSG01000105">
    <property type="protein sequence ID" value="MBK1659496.1"/>
    <property type="molecule type" value="Genomic_DNA"/>
</dbReference>
<accession>A0ABS1CZ61</accession>
<keyword evidence="1" id="KW-0812">Transmembrane</keyword>
<dbReference type="RefSeq" id="WP_133222128.1">
    <property type="nucleotide sequence ID" value="NZ_NRSG01000105.1"/>
</dbReference>
<dbReference type="Proteomes" id="UP000697995">
    <property type="component" value="Unassembled WGS sequence"/>
</dbReference>
<comment type="caution">
    <text evidence="2">The sequence shown here is derived from an EMBL/GenBank/DDBJ whole genome shotgun (WGS) entry which is preliminary data.</text>
</comment>
<reference evidence="2 3" key="1">
    <citation type="journal article" date="2020" name="Microorganisms">
        <title>Osmotic Adaptation and Compatible Solute Biosynthesis of Phototrophic Bacteria as Revealed from Genome Analyses.</title>
        <authorList>
            <person name="Imhoff J.F."/>
            <person name="Rahn T."/>
            <person name="Kunzel S."/>
            <person name="Keller A."/>
            <person name="Neulinger S.C."/>
        </authorList>
    </citation>
    <scope>NUCLEOTIDE SEQUENCE [LARGE SCALE GENOMIC DNA]</scope>
    <source>
        <strain evidence="2 3">DSM 15382</strain>
    </source>
</reference>
<organism evidence="2 3">
    <name type="scientific">Paracraurococcus ruber</name>
    <dbReference type="NCBI Taxonomy" id="77675"/>
    <lineage>
        <taxon>Bacteria</taxon>
        <taxon>Pseudomonadati</taxon>
        <taxon>Pseudomonadota</taxon>
        <taxon>Alphaproteobacteria</taxon>
        <taxon>Acetobacterales</taxon>
        <taxon>Roseomonadaceae</taxon>
        <taxon>Paracraurococcus</taxon>
    </lineage>
</organism>
<feature type="transmembrane region" description="Helical" evidence="1">
    <location>
        <begin position="54"/>
        <end position="72"/>
    </location>
</feature>
<keyword evidence="1" id="KW-0472">Membrane</keyword>
<feature type="transmembrane region" description="Helical" evidence="1">
    <location>
        <begin position="84"/>
        <end position="104"/>
    </location>
</feature>
<name>A0ABS1CZ61_9PROT</name>
<gene>
    <name evidence="2" type="ORF">CKO45_14740</name>
</gene>
<evidence type="ECO:0000313" key="3">
    <source>
        <dbReference type="Proteomes" id="UP000697995"/>
    </source>
</evidence>
<proteinExistence type="predicted"/>
<dbReference type="Pfam" id="PF05656">
    <property type="entry name" value="DUF805"/>
    <property type="match status" value="1"/>
</dbReference>
<dbReference type="InterPro" id="IPR008523">
    <property type="entry name" value="DUF805"/>
</dbReference>
<keyword evidence="1" id="KW-1133">Transmembrane helix</keyword>
<evidence type="ECO:0000313" key="2">
    <source>
        <dbReference type="EMBL" id="MBK1659496.1"/>
    </source>
</evidence>
<feature type="transmembrane region" description="Helical" evidence="1">
    <location>
        <begin position="26"/>
        <end position="48"/>
    </location>
</feature>
<evidence type="ECO:0008006" key="4">
    <source>
        <dbReference type="Google" id="ProtNLM"/>
    </source>
</evidence>
<evidence type="ECO:0000256" key="1">
    <source>
        <dbReference type="SAM" id="Phobius"/>
    </source>
</evidence>
<sequence>MGFQQAVGTCLARYAVFQGRARRSEYWWFFLFTILMQLATGVLDAALFGRDGMGTINLLTTLGLLLPGLAVGVRRLHDTDRSGWWLLVGLVPVIGTIALIIWFSTPGLQGSNRYGPDPTRAERFALA</sequence>